<evidence type="ECO:0000256" key="1">
    <source>
        <dbReference type="SAM" id="Phobius"/>
    </source>
</evidence>
<sequence>MPFRLRVLFIIYVLVAIGCLWRAVTFNAFDLLTVGVFPVLVGLWYQSKWAHVVLYVYISLQSLGVIAMSVVALIALQITPEDVKLEFQGSNIPLIPLAIGLYSLVIFQWWVALSKVSKKYLANDKSKLPEVHP</sequence>
<feature type="transmembrane region" description="Helical" evidence="1">
    <location>
        <begin position="52"/>
        <end position="74"/>
    </location>
</feature>
<feature type="transmembrane region" description="Helical" evidence="1">
    <location>
        <begin position="94"/>
        <end position="113"/>
    </location>
</feature>
<evidence type="ECO:0000313" key="2">
    <source>
        <dbReference type="EMBL" id="QBF82495.1"/>
    </source>
</evidence>
<name>A0A411PG23_9GAMM</name>
<feature type="transmembrane region" description="Helical" evidence="1">
    <location>
        <begin position="29"/>
        <end position="45"/>
    </location>
</feature>
<protein>
    <submittedName>
        <fullName evidence="2">Uncharacterized protein</fullName>
    </submittedName>
</protein>
<dbReference type="OrthoDB" id="6272310at2"/>
<dbReference type="RefSeq" id="WP_130598680.1">
    <property type="nucleotide sequence ID" value="NZ_CP036200.1"/>
</dbReference>
<dbReference type="PROSITE" id="PS51257">
    <property type="entry name" value="PROKAR_LIPOPROTEIN"/>
    <property type="match status" value="1"/>
</dbReference>
<keyword evidence="1" id="KW-0812">Transmembrane</keyword>
<feature type="transmembrane region" description="Helical" evidence="1">
    <location>
        <begin position="7"/>
        <end position="23"/>
    </location>
</feature>
<proteinExistence type="predicted"/>
<dbReference type="AlphaFoldDB" id="A0A411PG23"/>
<organism evidence="2 3">
    <name type="scientific">Shewanella maritima</name>
    <dbReference type="NCBI Taxonomy" id="2520507"/>
    <lineage>
        <taxon>Bacteria</taxon>
        <taxon>Pseudomonadati</taxon>
        <taxon>Pseudomonadota</taxon>
        <taxon>Gammaproteobacteria</taxon>
        <taxon>Alteromonadales</taxon>
        <taxon>Shewanellaceae</taxon>
        <taxon>Shewanella</taxon>
    </lineage>
</organism>
<dbReference type="Proteomes" id="UP000291106">
    <property type="component" value="Chromosome"/>
</dbReference>
<keyword evidence="1" id="KW-0472">Membrane</keyword>
<gene>
    <name evidence="2" type="ORF">EXU30_07130</name>
</gene>
<dbReference type="KEGG" id="smai:EXU30_07130"/>
<reference evidence="2 3" key="1">
    <citation type="submission" date="2019-02" db="EMBL/GenBank/DDBJ databases">
        <title>Shewanella sp. D4-2 isolated from Dokdo Island.</title>
        <authorList>
            <person name="Baek K."/>
        </authorList>
    </citation>
    <scope>NUCLEOTIDE SEQUENCE [LARGE SCALE GENOMIC DNA]</scope>
    <source>
        <strain evidence="2 3">D4-2</strain>
    </source>
</reference>
<keyword evidence="1" id="KW-1133">Transmembrane helix</keyword>
<evidence type="ECO:0000313" key="3">
    <source>
        <dbReference type="Proteomes" id="UP000291106"/>
    </source>
</evidence>
<accession>A0A411PG23</accession>
<dbReference type="EMBL" id="CP036200">
    <property type="protein sequence ID" value="QBF82495.1"/>
    <property type="molecule type" value="Genomic_DNA"/>
</dbReference>
<keyword evidence="3" id="KW-1185">Reference proteome</keyword>